<organism evidence="1 2">
    <name type="scientific">Rhizobium loti</name>
    <name type="common">Mesorhizobium loti</name>
    <dbReference type="NCBI Taxonomy" id="381"/>
    <lineage>
        <taxon>Bacteria</taxon>
        <taxon>Pseudomonadati</taxon>
        <taxon>Pseudomonadota</taxon>
        <taxon>Alphaproteobacteria</taxon>
        <taxon>Hyphomicrobiales</taxon>
        <taxon>Phyllobacteriaceae</taxon>
        <taxon>Mesorhizobium</taxon>
    </lineage>
</organism>
<evidence type="ECO:0000313" key="2">
    <source>
        <dbReference type="Proteomes" id="UP000245631"/>
    </source>
</evidence>
<dbReference type="Proteomes" id="UP000245631">
    <property type="component" value="Unassembled WGS sequence"/>
</dbReference>
<dbReference type="AlphaFoldDB" id="A0A8E3B1U9"/>
<protein>
    <submittedName>
        <fullName evidence="1">Uncharacterized protein</fullName>
    </submittedName>
</protein>
<sequence>MDSMVSENSEDENLRPEVIEAVHSRGYVLLPARASDAMLDIIAAYCFQVPNGKWDVARQDASDAYAALIAAGSLQSK</sequence>
<name>A0A8E3B1U9_RHILI</name>
<accession>A0A8E3B1U9</accession>
<gene>
    <name evidence="1" type="ORF">C8D77_13313</name>
</gene>
<proteinExistence type="predicted"/>
<evidence type="ECO:0000313" key="1">
    <source>
        <dbReference type="EMBL" id="PWJ84379.1"/>
    </source>
</evidence>
<comment type="caution">
    <text evidence="1">The sequence shown here is derived from an EMBL/GenBank/DDBJ whole genome shotgun (WGS) entry which is preliminary data.</text>
</comment>
<dbReference type="EMBL" id="QGGH01000033">
    <property type="protein sequence ID" value="PWJ84379.1"/>
    <property type="molecule type" value="Genomic_DNA"/>
</dbReference>
<reference evidence="1 2" key="1">
    <citation type="submission" date="2018-05" db="EMBL/GenBank/DDBJ databases">
        <title>Genomic Encyclopedia of Type Strains, Phase IV (KMG-IV): sequencing the most valuable type-strain genomes for metagenomic binning, comparative biology and taxonomic classification.</title>
        <authorList>
            <person name="Goeker M."/>
        </authorList>
    </citation>
    <scope>NUCLEOTIDE SEQUENCE [LARGE SCALE GENOMIC DNA]</scope>
    <source>
        <strain evidence="1 2">DSM 2626</strain>
    </source>
</reference>